<evidence type="ECO:0000256" key="2">
    <source>
        <dbReference type="ARBA" id="ARBA00022946"/>
    </source>
</evidence>
<name>A0A1S3C8E0_CUCME</name>
<dbReference type="eggNOG" id="ENOG502QSEB">
    <property type="taxonomic scope" value="Eukaryota"/>
</dbReference>
<dbReference type="FunCoup" id="A0A1S3C8E0">
    <property type="interactions" value="690"/>
</dbReference>
<evidence type="ECO:0000256" key="1">
    <source>
        <dbReference type="ARBA" id="ARBA00022664"/>
    </source>
</evidence>
<proteinExistence type="predicted"/>
<keyword evidence="1" id="KW-0507">mRNA processing</keyword>
<dbReference type="InterPro" id="IPR054059">
    <property type="entry name" value="MORF/ORRM1/DAG-like_MORF"/>
</dbReference>
<dbReference type="Proteomes" id="UP001652600">
    <property type="component" value="Chromosome 11"/>
</dbReference>
<evidence type="ECO:0000313" key="5">
    <source>
        <dbReference type="Proteomes" id="UP001652600"/>
    </source>
</evidence>
<sequence length="254" mass="28760">MASSATRRTLFTVLSRILSASSSSSSSFLLPSPISSRLRFAFPLLNRQDQIIPTSFNLPIRFKASGSGYSPLNDPSPNWSNRPPKETILLDGCDYEHWLIVLEFPDPKPSEEEMVNTYVKTLAAVVGSEEEAKTKIYSVSTTTYTGFGALISEELSYKVKELPGVLWVLPDSYLDVPNKDYGGDLFVDGMVIPRPQYRYNDRQQPSRNRPRPRYDRRRETIPVVRRQSIQGQNWGQNQSDPMQPPPSRDGQDRA</sequence>
<dbReference type="GO" id="GO:0006397">
    <property type="term" value="P:mRNA processing"/>
    <property type="evidence" value="ECO:0007669"/>
    <property type="project" value="UniProtKB-KW"/>
</dbReference>
<gene>
    <name evidence="6" type="primary">LOC103497831</name>
</gene>
<feature type="domain" description="MORF/ORRM1/DAG-like MORF" evidence="4">
    <location>
        <begin position="95"/>
        <end position="185"/>
    </location>
</feature>
<dbReference type="GO" id="GO:0016554">
    <property type="term" value="P:cytidine to uridine editing"/>
    <property type="evidence" value="ECO:0007669"/>
    <property type="project" value="InterPro"/>
</dbReference>
<evidence type="ECO:0000259" key="4">
    <source>
        <dbReference type="Pfam" id="PF21864"/>
    </source>
</evidence>
<dbReference type="InterPro" id="IPR037045">
    <property type="entry name" value="S8pro/Inhibitor_I9_sf"/>
</dbReference>
<dbReference type="RefSeq" id="XP_008458407.2">
    <property type="nucleotide sequence ID" value="XM_008460185.3"/>
</dbReference>
<dbReference type="PANTHER" id="PTHR31346:SF1">
    <property type="entry name" value="MULTIPLE ORGANELLAR RNA EDITING FACTOR 3, MITOCHONDRIAL"/>
    <property type="match status" value="1"/>
</dbReference>
<reference evidence="6" key="1">
    <citation type="submission" date="2025-08" db="UniProtKB">
        <authorList>
            <consortium name="RefSeq"/>
        </authorList>
    </citation>
    <scope>IDENTIFICATION</scope>
    <source>
        <tissue evidence="6">Stem</tissue>
    </source>
</reference>
<feature type="region of interest" description="Disordered" evidence="3">
    <location>
        <begin position="196"/>
        <end position="254"/>
    </location>
</feature>
<dbReference type="KEGG" id="cmo:103497831"/>
<dbReference type="Pfam" id="PF21864">
    <property type="entry name" value="MORF_dom"/>
    <property type="match status" value="1"/>
</dbReference>
<dbReference type="InterPro" id="IPR039206">
    <property type="entry name" value="MORF/ORRM1/DAG-like"/>
</dbReference>
<feature type="compositionally biased region" description="Polar residues" evidence="3">
    <location>
        <begin position="227"/>
        <end position="241"/>
    </location>
</feature>
<organism evidence="5 6">
    <name type="scientific">Cucumis melo</name>
    <name type="common">Muskmelon</name>
    <dbReference type="NCBI Taxonomy" id="3656"/>
    <lineage>
        <taxon>Eukaryota</taxon>
        <taxon>Viridiplantae</taxon>
        <taxon>Streptophyta</taxon>
        <taxon>Embryophyta</taxon>
        <taxon>Tracheophyta</taxon>
        <taxon>Spermatophyta</taxon>
        <taxon>Magnoliopsida</taxon>
        <taxon>eudicotyledons</taxon>
        <taxon>Gunneridae</taxon>
        <taxon>Pentapetalae</taxon>
        <taxon>rosids</taxon>
        <taxon>fabids</taxon>
        <taxon>Cucurbitales</taxon>
        <taxon>Cucurbitaceae</taxon>
        <taxon>Benincaseae</taxon>
        <taxon>Cucumis</taxon>
    </lineage>
</organism>
<dbReference type="GeneID" id="103497831"/>
<dbReference type="InParanoid" id="A0A1S3C8E0"/>
<dbReference type="GO" id="GO:0005739">
    <property type="term" value="C:mitochondrion"/>
    <property type="evidence" value="ECO:0007669"/>
    <property type="project" value="TreeGrafter"/>
</dbReference>
<evidence type="ECO:0000313" key="6">
    <source>
        <dbReference type="RefSeq" id="XP_008458407.2"/>
    </source>
</evidence>
<keyword evidence="2" id="KW-0809">Transit peptide</keyword>
<keyword evidence="5" id="KW-1185">Reference proteome</keyword>
<accession>A0A1S3C8E0</accession>
<dbReference type="PANTHER" id="PTHR31346">
    <property type="entry name" value="MULTIPLE ORGANELLAR RNA EDITING FACTOR 2, CHLOROPLASTIC-RELATED-RELATED"/>
    <property type="match status" value="1"/>
</dbReference>
<protein>
    <submittedName>
        <fullName evidence="6">Multiple organellar RNA editing factor 3, mitochondrial isoform X1</fullName>
    </submittedName>
</protein>
<evidence type="ECO:0000256" key="3">
    <source>
        <dbReference type="SAM" id="MobiDB-lite"/>
    </source>
</evidence>
<dbReference type="AlphaFoldDB" id="A0A1S3C8E0"/>
<dbReference type="GO" id="GO:0080156">
    <property type="term" value="P:mitochondrial mRNA modification"/>
    <property type="evidence" value="ECO:0007669"/>
    <property type="project" value="TreeGrafter"/>
</dbReference>
<dbReference type="Gene3D" id="3.30.70.80">
    <property type="entry name" value="Peptidase S8 propeptide/proteinase inhibitor I9"/>
    <property type="match status" value="1"/>
</dbReference>